<dbReference type="GO" id="GO:0045053">
    <property type="term" value="P:protein retention in Golgi apparatus"/>
    <property type="evidence" value="ECO:0000318"/>
    <property type="project" value="GO_Central"/>
</dbReference>
<accession>A2DSJ3</accession>
<dbReference type="GO" id="GO:0006623">
    <property type="term" value="P:protein targeting to vacuole"/>
    <property type="evidence" value="ECO:0000318"/>
    <property type="project" value="GO_Central"/>
</dbReference>
<dbReference type="KEGG" id="tva:4774567"/>
<keyword evidence="2" id="KW-1185">Reference proteome</keyword>
<dbReference type="OrthoDB" id="10635266at2759"/>
<name>A2DSJ3_TRIV3</name>
<sequence length="1371" mass="157660">MTIVRRIQVFLRRLFNKTLYYEKGKTLISFVNLLGEGSRFKARSSLIEVSLNFFSILKTHSFRHVEVKIEDLDLEILEHENSSQDSGKTTIEQWIIQKILSYILILITKSAKINLHNISVTVKGVKFRFQSMTVEFVRAQSNFSLDFSVTEISLAEEDPFAHIPSLNISFKGSMSSLKQFMTNFYRNFGIKIPLLTILYNEGRISTDTCQLHITCPDDEDVDAQLLIDKIELNLPVLDLHTKTLKVIITELNILDDVFEASRFLATRGELPLADIPSIKIDKSSWTFSNVDLYLSTTFLIDIGLLNRYFNGVSNPLEKKQEKVKPKFQYFMKSPFVNVTFALSDNHILKIPLKKVVFQKREISAKTAMIDVVFPQKTYNFLTARWAELNLAKPFFGLRAREADFTLHADFAEKSYINEVFSLISFVSKQIKGDVSAFRDKLPPTSRRFSMVFETGSVKYATTPLTDTITLSNVAKLEAVQQLRIRQEKAIQIMKARGTKTFNSEEFEQESKNQLFKLYREAFSKLPEPEEVLYSVLFKDLEWVWDGPAISNRENALEKLCVIDKNLEKSNIGRIVGGALTLNVKHTALNSRHSGTLLTMENIETSGWYLNAKKKGVSRKDFFHYKIHCDNRLTEFNVPGIACRTVHFFDFNMKTSKIVMKSIPDASEIKQDWKLGSTLWRQEKYKYKRIYMFDKYRIRYRWLFKVSAKDFIVQHHDIDNMYSQTAQMNFIMPDFTFSFDRRQFTIVASQFIVRANTENGMRSMFIFPAPNMTARIVSHNPLNADSRRPTFVPIDSYRITDTEYEPYAKYCSHTWSLHSTIDFGDGYLQINGDLLKSFIHKIIHKGSSINRYLKPQNFIRRTSTYPKFSFFDVSVMIPKLLMTMNNDKLRVKLTGDPLILKMSTDNGFKVTCNGNKSEILGTFLERKIFSVTVSHLDVSTKETIFIKIRSIIGEMTTDIMNQINEFGIEMPPPKKKNPLPMMTTEPELLKHFNTTKFILEIVESKLTLMLTDTESSCSLSANNFTFEKRKNDTQTSLNIIKSNIIDLHTHGLRPLFHLDKVQFLHASGLSSAMKLVTLQSLSVNFRPDDFDVFIPAFHAFSLKINLDDNKANKIAGRDSLISGSIGNVYVKFFHPDGTAMCDIELQQPNLYYLANLDDSAVINFSLNNLSAKDETQQDAFKDIFSCTSEQIFVDLRMKRAKRIMKRAVFERIKCKIAPFSASLSMPFIKNLIAIFPSADDLRALDIDQDDIEESPNEANQISEGGIPSPAIDDSVTEGAFFCREFILHPISANLNFRRKETGSFKEFLDRSFTYQGLHMYDIFGTKRQLTGYIKKNLKWTLIKALPGFILSKGKKAQQQNQTQLPKPKDMEN</sequence>
<dbReference type="EMBL" id="DS113240">
    <property type="protein sequence ID" value="EAY16573.1"/>
    <property type="molecule type" value="Genomic_DNA"/>
</dbReference>
<dbReference type="Proteomes" id="UP000001542">
    <property type="component" value="Unassembled WGS sequence"/>
</dbReference>
<organism evidence="1 2">
    <name type="scientific">Trichomonas vaginalis (strain ATCC PRA-98 / G3)</name>
    <dbReference type="NCBI Taxonomy" id="412133"/>
    <lineage>
        <taxon>Eukaryota</taxon>
        <taxon>Metamonada</taxon>
        <taxon>Parabasalia</taxon>
        <taxon>Trichomonadida</taxon>
        <taxon>Trichomonadidae</taxon>
        <taxon>Trichomonas</taxon>
    </lineage>
</organism>
<dbReference type="VEuPathDB" id="TrichDB:TVAGG3_0375910"/>
<evidence type="ECO:0000313" key="2">
    <source>
        <dbReference type="Proteomes" id="UP000001542"/>
    </source>
</evidence>
<gene>
    <name evidence="1" type="ORF">TVAG_434100</name>
</gene>
<reference evidence="1" key="2">
    <citation type="journal article" date="2007" name="Science">
        <title>Draft genome sequence of the sexually transmitted pathogen Trichomonas vaginalis.</title>
        <authorList>
            <person name="Carlton J.M."/>
            <person name="Hirt R.P."/>
            <person name="Silva J.C."/>
            <person name="Delcher A.L."/>
            <person name="Schatz M."/>
            <person name="Zhao Q."/>
            <person name="Wortman J.R."/>
            <person name="Bidwell S.L."/>
            <person name="Alsmark U.C.M."/>
            <person name="Besteiro S."/>
            <person name="Sicheritz-Ponten T."/>
            <person name="Noel C.J."/>
            <person name="Dacks J.B."/>
            <person name="Foster P.G."/>
            <person name="Simillion C."/>
            <person name="Van de Peer Y."/>
            <person name="Miranda-Saavedra D."/>
            <person name="Barton G.J."/>
            <person name="Westrop G.D."/>
            <person name="Mueller S."/>
            <person name="Dessi D."/>
            <person name="Fiori P.L."/>
            <person name="Ren Q."/>
            <person name="Paulsen I."/>
            <person name="Zhang H."/>
            <person name="Bastida-Corcuera F.D."/>
            <person name="Simoes-Barbosa A."/>
            <person name="Brown M.T."/>
            <person name="Hayes R.D."/>
            <person name="Mukherjee M."/>
            <person name="Okumura C.Y."/>
            <person name="Schneider R."/>
            <person name="Smith A.J."/>
            <person name="Vanacova S."/>
            <person name="Villalvazo M."/>
            <person name="Haas B.J."/>
            <person name="Pertea M."/>
            <person name="Feldblyum T.V."/>
            <person name="Utterback T.R."/>
            <person name="Shu C.L."/>
            <person name="Osoegawa K."/>
            <person name="de Jong P.J."/>
            <person name="Hrdy I."/>
            <person name="Horvathova L."/>
            <person name="Zubacova Z."/>
            <person name="Dolezal P."/>
            <person name="Malik S.B."/>
            <person name="Logsdon J.M. Jr."/>
            <person name="Henze K."/>
            <person name="Gupta A."/>
            <person name="Wang C.C."/>
            <person name="Dunne R.L."/>
            <person name="Upcroft J.A."/>
            <person name="Upcroft P."/>
            <person name="White O."/>
            <person name="Salzberg S.L."/>
            <person name="Tang P."/>
            <person name="Chiu C.-H."/>
            <person name="Lee Y.-S."/>
            <person name="Embley T.M."/>
            <person name="Coombs G.H."/>
            <person name="Mottram J.C."/>
            <person name="Tachezy J."/>
            <person name="Fraser-Liggett C.M."/>
            <person name="Johnson P.J."/>
        </authorList>
    </citation>
    <scope>NUCLEOTIDE SEQUENCE [LARGE SCALE GENOMIC DNA]</scope>
    <source>
        <strain evidence="1">G3</strain>
    </source>
</reference>
<dbReference type="RefSeq" id="XP_001328796.1">
    <property type="nucleotide sequence ID" value="XM_001328761.1"/>
</dbReference>
<protein>
    <submittedName>
        <fullName evidence="1">Uncharacterized protein</fullName>
    </submittedName>
</protein>
<evidence type="ECO:0000313" key="1">
    <source>
        <dbReference type="EMBL" id="EAY16573.1"/>
    </source>
</evidence>
<dbReference type="InParanoid" id="A2DSJ3"/>
<dbReference type="VEuPathDB" id="TrichDB:TVAG_434100"/>
<proteinExistence type="predicted"/>
<reference evidence="1" key="1">
    <citation type="submission" date="2006-10" db="EMBL/GenBank/DDBJ databases">
        <authorList>
            <person name="Amadeo P."/>
            <person name="Zhao Q."/>
            <person name="Wortman J."/>
            <person name="Fraser-Liggett C."/>
            <person name="Carlton J."/>
        </authorList>
    </citation>
    <scope>NUCLEOTIDE SEQUENCE</scope>
    <source>
        <strain evidence="1">G3</strain>
    </source>
</reference>